<dbReference type="VEuPathDB" id="TriTrypDB:TcIL3000_4_2600"/>
<dbReference type="CDD" id="cd23828">
    <property type="entry name" value="UBCc_TcUBE-like"/>
    <property type="match status" value="1"/>
</dbReference>
<feature type="domain" description="UBC core" evidence="1">
    <location>
        <begin position="32"/>
        <end position="186"/>
    </location>
</feature>
<name>G0ULB4_TRYCI</name>
<reference evidence="2" key="1">
    <citation type="journal article" date="2012" name="Proc. Natl. Acad. Sci. U.S.A.">
        <title>Antigenic diversity is generated by distinct evolutionary mechanisms in African trypanosome species.</title>
        <authorList>
            <person name="Jackson A.P."/>
            <person name="Berry A."/>
            <person name="Aslett M."/>
            <person name="Allison H.C."/>
            <person name="Burton P."/>
            <person name="Vavrova-Anderson J."/>
            <person name="Brown R."/>
            <person name="Browne H."/>
            <person name="Corton N."/>
            <person name="Hauser H."/>
            <person name="Gamble J."/>
            <person name="Gilderthorp R."/>
            <person name="Marcello L."/>
            <person name="McQuillan J."/>
            <person name="Otto T.D."/>
            <person name="Quail M.A."/>
            <person name="Sanders M.J."/>
            <person name="van Tonder A."/>
            <person name="Ginger M.L."/>
            <person name="Field M.C."/>
            <person name="Barry J.D."/>
            <person name="Hertz-Fowler C."/>
            <person name="Berriman M."/>
        </authorList>
    </citation>
    <scope>NUCLEOTIDE SEQUENCE</scope>
    <source>
        <strain evidence="2">IL3000</strain>
    </source>
</reference>
<gene>
    <name evidence="2" type="ORF">TCIL3000_4_2600</name>
</gene>
<protein>
    <submittedName>
        <fullName evidence="2">Putative ubiquitin-protein ligase</fullName>
    </submittedName>
</protein>
<dbReference type="Pfam" id="PF00179">
    <property type="entry name" value="UQ_con"/>
    <property type="match status" value="1"/>
</dbReference>
<dbReference type="SMART" id="SM00212">
    <property type="entry name" value="UBCc"/>
    <property type="match status" value="1"/>
</dbReference>
<dbReference type="SUPFAM" id="SSF54495">
    <property type="entry name" value="UBC-like"/>
    <property type="match status" value="1"/>
</dbReference>
<accession>G0ULB4</accession>
<dbReference type="PANTHER" id="PTHR24067">
    <property type="entry name" value="UBIQUITIN-CONJUGATING ENZYME E2"/>
    <property type="match status" value="1"/>
</dbReference>
<dbReference type="EMBL" id="HE575317">
    <property type="protein sequence ID" value="CCC90169.1"/>
    <property type="molecule type" value="Genomic_DNA"/>
</dbReference>
<dbReference type="InterPro" id="IPR000608">
    <property type="entry name" value="UBC"/>
</dbReference>
<organism evidence="2">
    <name type="scientific">Trypanosoma congolense (strain IL3000)</name>
    <dbReference type="NCBI Taxonomy" id="1068625"/>
    <lineage>
        <taxon>Eukaryota</taxon>
        <taxon>Discoba</taxon>
        <taxon>Euglenozoa</taxon>
        <taxon>Kinetoplastea</taxon>
        <taxon>Metakinetoplastina</taxon>
        <taxon>Trypanosomatida</taxon>
        <taxon>Trypanosomatidae</taxon>
        <taxon>Trypanosoma</taxon>
        <taxon>Nannomonas</taxon>
    </lineage>
</organism>
<proteinExistence type="predicted"/>
<dbReference type="AlphaFoldDB" id="G0ULB4"/>
<evidence type="ECO:0000313" key="2">
    <source>
        <dbReference type="EMBL" id="CCC90169.1"/>
    </source>
</evidence>
<dbReference type="InterPro" id="IPR050113">
    <property type="entry name" value="Ub_conjugating_enzyme"/>
</dbReference>
<dbReference type="PROSITE" id="PS50127">
    <property type="entry name" value="UBC_2"/>
    <property type="match status" value="1"/>
</dbReference>
<dbReference type="InterPro" id="IPR016135">
    <property type="entry name" value="UBQ-conjugating_enzyme/RWD"/>
</dbReference>
<keyword evidence="2" id="KW-0436">Ligase</keyword>
<dbReference type="Gene3D" id="3.10.110.10">
    <property type="entry name" value="Ubiquitin Conjugating Enzyme"/>
    <property type="match status" value="1"/>
</dbReference>
<dbReference type="GO" id="GO:0016874">
    <property type="term" value="F:ligase activity"/>
    <property type="evidence" value="ECO:0007669"/>
    <property type="project" value="UniProtKB-KW"/>
</dbReference>
<sequence>MCTHRCLFAACCCCYFLKLCRKVEEKQAMTSIAAKRIAKDFQILLNEMGEGGSAHSLIASAECDNFFRWKLTVRAPSGTIYSRPEGANEYLLLVEFPEDYPHRAPHLSFLSEVYSPLVGRTGVTCERLLSDEWAPDQRAADAICRGLRTIFCGYKNETRFDVNTEARHCLADNPQLFEERVRCIGC</sequence>
<evidence type="ECO:0000259" key="1">
    <source>
        <dbReference type="PROSITE" id="PS50127"/>
    </source>
</evidence>